<feature type="compositionally biased region" description="Basic and acidic residues" evidence="2">
    <location>
        <begin position="432"/>
        <end position="468"/>
    </location>
</feature>
<feature type="compositionally biased region" description="Basic residues" evidence="2">
    <location>
        <begin position="476"/>
        <end position="491"/>
    </location>
</feature>
<feature type="region of interest" description="Disordered" evidence="2">
    <location>
        <begin position="432"/>
        <end position="573"/>
    </location>
</feature>
<protein>
    <submittedName>
        <fullName evidence="5">TSP1_spondin domain-containing protein</fullName>
    </submittedName>
</protein>
<dbReference type="EMBL" id="UYWY01023824">
    <property type="protein sequence ID" value="VDM48026.1"/>
    <property type="molecule type" value="Genomic_DNA"/>
</dbReference>
<accession>A0A183V7I5</accession>
<dbReference type="SMART" id="SM00209">
    <property type="entry name" value="TSP1"/>
    <property type="match status" value="1"/>
</dbReference>
<dbReference type="Proteomes" id="UP000050794">
    <property type="component" value="Unassembled WGS sequence"/>
</dbReference>
<name>A0A183V7I5_TOXCA</name>
<feature type="region of interest" description="Disordered" evidence="2">
    <location>
        <begin position="627"/>
        <end position="646"/>
    </location>
</feature>
<evidence type="ECO:0000313" key="3">
    <source>
        <dbReference type="EMBL" id="VDM48026.1"/>
    </source>
</evidence>
<dbReference type="InterPro" id="IPR036383">
    <property type="entry name" value="TSP1_rpt_sf"/>
</dbReference>
<reference evidence="5" key="1">
    <citation type="submission" date="2016-06" db="UniProtKB">
        <authorList>
            <consortium name="WormBaseParasite"/>
        </authorList>
    </citation>
    <scope>IDENTIFICATION</scope>
</reference>
<keyword evidence="1" id="KW-0175">Coiled coil</keyword>
<keyword evidence="4" id="KW-1185">Reference proteome</keyword>
<dbReference type="InterPro" id="IPR000884">
    <property type="entry name" value="TSP1_rpt"/>
</dbReference>
<dbReference type="Gene3D" id="2.20.100.10">
    <property type="entry name" value="Thrombospondin type-1 (TSP1) repeat"/>
    <property type="match status" value="1"/>
</dbReference>
<gene>
    <name evidence="3" type="ORF">TCNE_LOCUS16705</name>
</gene>
<evidence type="ECO:0000256" key="1">
    <source>
        <dbReference type="SAM" id="Coils"/>
    </source>
</evidence>
<feature type="coiled-coil region" evidence="1">
    <location>
        <begin position="356"/>
        <end position="383"/>
    </location>
</feature>
<evidence type="ECO:0000256" key="2">
    <source>
        <dbReference type="SAM" id="MobiDB-lite"/>
    </source>
</evidence>
<sequence length="646" mass="73192">FANDVDPTPYVTTVQELSLVEPSINAEVIAGVDTEKLSELSNDSDNMSTKLASRPDSRASSSWIRTRQMRAESVPCLYEWGPWGSCSRTCRNSLDETIPMKRRRIKKVFERIGDQFARCPDGLRQGYEQTVPCNLQLCPKALSSFNYTECFYYDAIRGKQEGCYKVHLLLLQLSQFVVIEETRMMRNSARIASPPAAYAKYLDDFEECEEAQVSPSLNRAGDQRDAYGYSRGNDCKKIAQFDDFNAYGTMPTSSNSLQYSNTVSSSYSHYGGDLQRASQSSIDSHADSFRFSKPKSIYEWNERKKCYRPPASYLQDGSGRRWNCKLKKVAYELNVKTEKACFAFLKFGDCHYGDSLESSDTTCRQLEKRLLEIQKELTMLEEESKKPKSSVVVPKRSQPLFPAIGDSSAKKSRSAFNVGGDFVVVVGNSRNEQSHSRVHHHDDRVHTSAIHRGNEHRQTPVTLDERRSNALLKETRHPRKHISAVKGRHRESKNLWRGQNRNRSRNDNKERGSSSWNERTEEVSGEESISDEGTPLRFDAISSSDDEDGTRPSTSRSRRTLKEEKNADMDAVSEESILKKEYDTDALLISDDDGDAIKADDISDEEESVEPLELSSVVNPDELIEISDDELPKESDASRSVNLFNC</sequence>
<proteinExistence type="predicted"/>
<dbReference type="AlphaFoldDB" id="A0A183V7I5"/>
<evidence type="ECO:0000313" key="4">
    <source>
        <dbReference type="Proteomes" id="UP000050794"/>
    </source>
</evidence>
<reference evidence="3 4" key="2">
    <citation type="submission" date="2018-11" db="EMBL/GenBank/DDBJ databases">
        <authorList>
            <consortium name="Pathogen Informatics"/>
        </authorList>
    </citation>
    <scope>NUCLEOTIDE SEQUENCE [LARGE SCALE GENOMIC DNA]</scope>
</reference>
<organism evidence="4 5">
    <name type="scientific">Toxocara canis</name>
    <name type="common">Canine roundworm</name>
    <dbReference type="NCBI Taxonomy" id="6265"/>
    <lineage>
        <taxon>Eukaryota</taxon>
        <taxon>Metazoa</taxon>
        <taxon>Ecdysozoa</taxon>
        <taxon>Nematoda</taxon>
        <taxon>Chromadorea</taxon>
        <taxon>Rhabditida</taxon>
        <taxon>Spirurina</taxon>
        <taxon>Ascaridomorpha</taxon>
        <taxon>Ascaridoidea</taxon>
        <taxon>Toxocaridae</taxon>
        <taxon>Toxocara</taxon>
    </lineage>
</organism>
<dbReference type="WBParaSite" id="TCNE_0001670601-mRNA-1">
    <property type="protein sequence ID" value="TCNE_0001670601-mRNA-1"/>
    <property type="gene ID" value="TCNE_0001670601"/>
</dbReference>
<dbReference type="PROSITE" id="PS50092">
    <property type="entry name" value="TSP1"/>
    <property type="match status" value="1"/>
</dbReference>
<feature type="compositionally biased region" description="Basic and acidic residues" evidence="2">
    <location>
        <begin position="504"/>
        <end position="522"/>
    </location>
</feature>
<evidence type="ECO:0000313" key="5">
    <source>
        <dbReference type="WBParaSite" id="TCNE_0001670601-mRNA-1"/>
    </source>
</evidence>